<dbReference type="Proteomes" id="UP000016930">
    <property type="component" value="Unassembled WGS sequence"/>
</dbReference>
<dbReference type="HOGENOM" id="CLU_065836_0_0_1"/>
<sequence>MNNPNNQYIPPAGEYVHETIQYLQDTEQREAIDAPIAGLSQWIQPVQHEQSKNLPGPLSSMQEAQFLSTTSEAMCSTPSYNTAEYDMSMYIAGMSEYMQDVDHLVSHGGDTWPYNTSMPVYIPEMFSTHSDTQGLGPWANNDGMLMYGASMGTYAEPGYTSPTFGEPEYSRPIYNESEYTRPTPVTPGDTQNVFMPMSQALPINTQLFSVPGATQGQLVFNSNMLPYDMSMSVDMVSTYDTPLYTGPVPNAQGVMQDMGQVIPSSVAYPTDASQPALSTSWPREDPEPIEPSSGPMRENRRHRRRKTGSKTKKSKDRRAAADPSTDSQSVNGSGMALALFLSSSTKEGERDGPRQYDATSWRVMSSVLGKGQEVHWEEELGTALPQSISGSQS</sequence>
<feature type="compositionally biased region" description="Polar residues" evidence="1">
    <location>
        <begin position="271"/>
        <end position="281"/>
    </location>
</feature>
<gene>
    <name evidence="2" type="ORF">CERSUDRAFT_76564</name>
</gene>
<keyword evidence="3" id="KW-1185">Reference proteome</keyword>
<protein>
    <submittedName>
        <fullName evidence="2">Uncharacterized protein</fullName>
    </submittedName>
</protein>
<evidence type="ECO:0000256" key="1">
    <source>
        <dbReference type="SAM" id="MobiDB-lite"/>
    </source>
</evidence>
<dbReference type="EMBL" id="KB445806">
    <property type="protein sequence ID" value="EMD33311.1"/>
    <property type="molecule type" value="Genomic_DNA"/>
</dbReference>
<accession>M2R320</accession>
<reference evidence="2 3" key="1">
    <citation type="journal article" date="2012" name="Proc. Natl. Acad. Sci. U.S.A.">
        <title>Comparative genomics of Ceriporiopsis subvermispora and Phanerochaete chrysosporium provide insight into selective ligninolysis.</title>
        <authorList>
            <person name="Fernandez-Fueyo E."/>
            <person name="Ruiz-Duenas F.J."/>
            <person name="Ferreira P."/>
            <person name="Floudas D."/>
            <person name="Hibbett D.S."/>
            <person name="Canessa P."/>
            <person name="Larrondo L.F."/>
            <person name="James T.Y."/>
            <person name="Seelenfreund D."/>
            <person name="Lobos S."/>
            <person name="Polanco R."/>
            <person name="Tello M."/>
            <person name="Honda Y."/>
            <person name="Watanabe T."/>
            <person name="Watanabe T."/>
            <person name="Ryu J.S."/>
            <person name="Kubicek C.P."/>
            <person name="Schmoll M."/>
            <person name="Gaskell J."/>
            <person name="Hammel K.E."/>
            <person name="St John F.J."/>
            <person name="Vanden Wymelenberg A."/>
            <person name="Sabat G."/>
            <person name="Splinter BonDurant S."/>
            <person name="Syed K."/>
            <person name="Yadav J.S."/>
            <person name="Doddapaneni H."/>
            <person name="Subramanian V."/>
            <person name="Lavin J.L."/>
            <person name="Oguiza J.A."/>
            <person name="Perez G."/>
            <person name="Pisabarro A.G."/>
            <person name="Ramirez L."/>
            <person name="Santoyo F."/>
            <person name="Master E."/>
            <person name="Coutinho P.M."/>
            <person name="Henrissat B."/>
            <person name="Lombard V."/>
            <person name="Magnuson J.K."/>
            <person name="Kuees U."/>
            <person name="Hori C."/>
            <person name="Igarashi K."/>
            <person name="Samejima M."/>
            <person name="Held B.W."/>
            <person name="Barry K.W."/>
            <person name="LaButti K.M."/>
            <person name="Lapidus A."/>
            <person name="Lindquist E.A."/>
            <person name="Lucas S.M."/>
            <person name="Riley R."/>
            <person name="Salamov A.A."/>
            <person name="Hoffmeister D."/>
            <person name="Schwenk D."/>
            <person name="Hadar Y."/>
            <person name="Yarden O."/>
            <person name="de Vries R.P."/>
            <person name="Wiebenga A."/>
            <person name="Stenlid J."/>
            <person name="Eastwood D."/>
            <person name="Grigoriev I.V."/>
            <person name="Berka R.M."/>
            <person name="Blanchette R.A."/>
            <person name="Kersten P."/>
            <person name="Martinez A.T."/>
            <person name="Vicuna R."/>
            <person name="Cullen D."/>
        </authorList>
    </citation>
    <scope>NUCLEOTIDE SEQUENCE [LARGE SCALE GENOMIC DNA]</scope>
    <source>
        <strain evidence="2 3">B</strain>
    </source>
</reference>
<feature type="compositionally biased region" description="Basic residues" evidence="1">
    <location>
        <begin position="299"/>
        <end position="316"/>
    </location>
</feature>
<feature type="region of interest" description="Disordered" evidence="1">
    <location>
        <begin position="266"/>
        <end position="333"/>
    </location>
</feature>
<proteinExistence type="predicted"/>
<evidence type="ECO:0000313" key="2">
    <source>
        <dbReference type="EMBL" id="EMD33311.1"/>
    </source>
</evidence>
<dbReference type="AlphaFoldDB" id="M2R320"/>
<organism evidence="2 3">
    <name type="scientific">Ceriporiopsis subvermispora (strain B)</name>
    <name type="common">White-rot fungus</name>
    <name type="synonym">Gelatoporia subvermispora</name>
    <dbReference type="NCBI Taxonomy" id="914234"/>
    <lineage>
        <taxon>Eukaryota</taxon>
        <taxon>Fungi</taxon>
        <taxon>Dikarya</taxon>
        <taxon>Basidiomycota</taxon>
        <taxon>Agaricomycotina</taxon>
        <taxon>Agaricomycetes</taxon>
        <taxon>Polyporales</taxon>
        <taxon>Gelatoporiaceae</taxon>
        <taxon>Gelatoporia</taxon>
    </lineage>
</organism>
<name>M2R320_CERS8</name>
<evidence type="ECO:0000313" key="3">
    <source>
        <dbReference type="Proteomes" id="UP000016930"/>
    </source>
</evidence>